<dbReference type="OrthoDB" id="5196645at2"/>
<evidence type="ECO:0000259" key="2">
    <source>
        <dbReference type="Pfam" id="PF07510"/>
    </source>
</evidence>
<reference evidence="3 4" key="1">
    <citation type="submission" date="2018-09" db="EMBL/GenBank/DDBJ databases">
        <title>YIM 75507 draft genome.</title>
        <authorList>
            <person name="Tang S."/>
            <person name="Feng Y."/>
        </authorList>
    </citation>
    <scope>NUCLEOTIDE SEQUENCE [LARGE SCALE GENOMIC DNA]</scope>
    <source>
        <strain evidence="3 4">YIM 75507</strain>
    </source>
</reference>
<keyword evidence="3" id="KW-0540">Nuclease</keyword>
<dbReference type="Proteomes" id="UP000265768">
    <property type="component" value="Unassembled WGS sequence"/>
</dbReference>
<dbReference type="EMBL" id="QZEY01000022">
    <property type="protein sequence ID" value="RJL22490.1"/>
    <property type="molecule type" value="Genomic_DNA"/>
</dbReference>
<comment type="caution">
    <text evidence="3">The sequence shown here is derived from an EMBL/GenBank/DDBJ whole genome shotgun (WGS) entry which is preliminary data.</text>
</comment>
<dbReference type="InterPro" id="IPR011089">
    <property type="entry name" value="GmrSD_C"/>
</dbReference>
<evidence type="ECO:0000313" key="3">
    <source>
        <dbReference type="EMBL" id="RJL22490.1"/>
    </source>
</evidence>
<evidence type="ECO:0000313" key="4">
    <source>
        <dbReference type="Proteomes" id="UP000265768"/>
    </source>
</evidence>
<keyword evidence="3" id="KW-0255">Endonuclease</keyword>
<organism evidence="3 4">
    <name type="scientific">Bailinhaonella thermotolerans</name>
    <dbReference type="NCBI Taxonomy" id="1070861"/>
    <lineage>
        <taxon>Bacteria</taxon>
        <taxon>Bacillati</taxon>
        <taxon>Actinomycetota</taxon>
        <taxon>Actinomycetes</taxon>
        <taxon>Streptosporangiales</taxon>
        <taxon>Streptosporangiaceae</taxon>
        <taxon>Bailinhaonella</taxon>
    </lineage>
</organism>
<protein>
    <submittedName>
        <fullName evidence="3">HNH endonuclease</fullName>
    </submittedName>
</protein>
<dbReference type="PANTHER" id="PTHR24094:SF15">
    <property type="entry name" value="AMP-DEPENDENT SYNTHETASE_LIGASE DOMAIN-CONTAINING PROTEIN-RELATED"/>
    <property type="match status" value="1"/>
</dbReference>
<evidence type="ECO:0000256" key="1">
    <source>
        <dbReference type="SAM" id="MobiDB-lite"/>
    </source>
</evidence>
<gene>
    <name evidence="3" type="ORF">D5H75_35280</name>
</gene>
<dbReference type="GO" id="GO:0004519">
    <property type="term" value="F:endonuclease activity"/>
    <property type="evidence" value="ECO:0007669"/>
    <property type="project" value="UniProtKB-KW"/>
</dbReference>
<accession>A0A3A4A2F0</accession>
<sequence length="235" mass="25243">MTTGEGGFLKSKIWIGAAAAAAVLATGGCSGVLSSTSDDDGGRRPIAESEAPKSGDAAKARKQLKALAIAPKGPSSGYDRDKYGARWKDVDRNGCDTRNDILARDLVDEKKRGKCVVISGTLNDPYTGKTIKFTKSDAQAVQIDHVYPLSLSWKMGAKGWQEDKRERFANDPDNLLAVDGPTNQAKGDSGPEAWRPRKAYQCAYAIRYVGVAAEYKLPITRADQAALGQMLDTCK</sequence>
<feature type="domain" description="GmrSD restriction endonucleases C-terminal" evidence="2">
    <location>
        <begin position="97"/>
        <end position="229"/>
    </location>
</feature>
<keyword evidence="4" id="KW-1185">Reference proteome</keyword>
<dbReference type="Gene3D" id="1.10.30.50">
    <property type="match status" value="1"/>
</dbReference>
<dbReference type="PANTHER" id="PTHR24094">
    <property type="entry name" value="SECRETED PROTEIN"/>
    <property type="match status" value="1"/>
</dbReference>
<name>A0A3A4A2F0_9ACTN</name>
<keyword evidence="3" id="KW-0378">Hydrolase</keyword>
<feature type="compositionally biased region" description="Basic and acidic residues" evidence="1">
    <location>
        <begin position="40"/>
        <end position="57"/>
    </location>
</feature>
<dbReference type="AlphaFoldDB" id="A0A3A4A2F0"/>
<proteinExistence type="predicted"/>
<dbReference type="Pfam" id="PF07510">
    <property type="entry name" value="GmrSD_C"/>
    <property type="match status" value="1"/>
</dbReference>
<feature type="region of interest" description="Disordered" evidence="1">
    <location>
        <begin position="33"/>
        <end position="57"/>
    </location>
</feature>